<proteinExistence type="predicted"/>
<evidence type="ECO:0000313" key="2">
    <source>
        <dbReference type="Proteomes" id="UP001220324"/>
    </source>
</evidence>
<protein>
    <submittedName>
        <fullName evidence="1">Uncharacterized protein</fullName>
    </submittedName>
</protein>
<evidence type="ECO:0000313" key="1">
    <source>
        <dbReference type="EMBL" id="KAJ5538809.1"/>
    </source>
</evidence>
<reference evidence="1 2" key="1">
    <citation type="journal article" date="2023" name="IMA Fungus">
        <title>Comparative genomic study of the Penicillium genus elucidates a diverse pangenome and 15 lateral gene transfer events.</title>
        <authorList>
            <person name="Petersen C."/>
            <person name="Sorensen T."/>
            <person name="Nielsen M.R."/>
            <person name="Sondergaard T.E."/>
            <person name="Sorensen J.L."/>
            <person name="Fitzpatrick D.A."/>
            <person name="Frisvad J.C."/>
            <person name="Nielsen K.L."/>
        </authorList>
    </citation>
    <scope>NUCLEOTIDE SEQUENCE [LARGE SCALE GENOMIC DNA]</scope>
    <source>
        <strain evidence="1 2">IBT 35679</strain>
    </source>
</reference>
<name>A0AAD6CWN7_9EURO</name>
<dbReference type="AlphaFoldDB" id="A0AAD6CWN7"/>
<dbReference type="EMBL" id="JAQIZZ010000006">
    <property type="protein sequence ID" value="KAJ5538809.1"/>
    <property type="molecule type" value="Genomic_DNA"/>
</dbReference>
<accession>A0AAD6CWN7</accession>
<dbReference type="Proteomes" id="UP001220324">
    <property type="component" value="Unassembled WGS sequence"/>
</dbReference>
<organism evidence="1 2">
    <name type="scientific">Penicillium frequentans</name>
    <dbReference type="NCBI Taxonomy" id="3151616"/>
    <lineage>
        <taxon>Eukaryota</taxon>
        <taxon>Fungi</taxon>
        <taxon>Dikarya</taxon>
        <taxon>Ascomycota</taxon>
        <taxon>Pezizomycotina</taxon>
        <taxon>Eurotiomycetes</taxon>
        <taxon>Eurotiomycetidae</taxon>
        <taxon>Eurotiales</taxon>
        <taxon>Aspergillaceae</taxon>
        <taxon>Penicillium</taxon>
    </lineage>
</organism>
<keyword evidence="2" id="KW-1185">Reference proteome</keyword>
<gene>
    <name evidence="1" type="ORF">N7494_008288</name>
</gene>
<sequence>MTDPIKATAAQKVLSTCELISEILQNLYEYHSTDETNEISEHSPPSWYSMLAKYSRINKSWFREAIRLLWPDGTAVKHRSLIQILSTVEPSRRQFYANYIQSACFVDVCKANIRRNNKILRGMVFPKLRYLAVIINQCGRQKLWMPYLNAPRLEALHVRLATIQWTDLYSNVKVRFEGKHWRGPSLQSNIVMRLIRRIQVRYQPGS</sequence>
<comment type="caution">
    <text evidence="1">The sequence shown here is derived from an EMBL/GenBank/DDBJ whole genome shotgun (WGS) entry which is preliminary data.</text>
</comment>